<feature type="compositionally biased region" description="Polar residues" evidence="1">
    <location>
        <begin position="42"/>
        <end position="66"/>
    </location>
</feature>
<comment type="caution">
    <text evidence="2">The sequence shown here is derived from an EMBL/GenBank/DDBJ whole genome shotgun (WGS) entry which is preliminary data.</text>
</comment>
<reference evidence="2" key="1">
    <citation type="submission" date="2019-08" db="EMBL/GenBank/DDBJ databases">
        <authorList>
            <person name="Kucharzyk K."/>
            <person name="Murdoch R.W."/>
            <person name="Higgins S."/>
            <person name="Loffler F."/>
        </authorList>
    </citation>
    <scope>NUCLEOTIDE SEQUENCE</scope>
</reference>
<evidence type="ECO:0000256" key="1">
    <source>
        <dbReference type="SAM" id="MobiDB-lite"/>
    </source>
</evidence>
<accession>A0A645D8U8</accession>
<protein>
    <submittedName>
        <fullName evidence="2">Uncharacterized protein</fullName>
    </submittedName>
</protein>
<proteinExistence type="predicted"/>
<evidence type="ECO:0000313" key="2">
    <source>
        <dbReference type="EMBL" id="MPM85734.1"/>
    </source>
</evidence>
<dbReference type="EMBL" id="VSSQ01033950">
    <property type="protein sequence ID" value="MPM85734.1"/>
    <property type="molecule type" value="Genomic_DNA"/>
</dbReference>
<name>A0A645D8U8_9ZZZZ</name>
<feature type="region of interest" description="Disordered" evidence="1">
    <location>
        <begin position="41"/>
        <end position="93"/>
    </location>
</feature>
<dbReference type="AlphaFoldDB" id="A0A645D8U8"/>
<organism evidence="2">
    <name type="scientific">bioreactor metagenome</name>
    <dbReference type="NCBI Taxonomy" id="1076179"/>
    <lineage>
        <taxon>unclassified sequences</taxon>
        <taxon>metagenomes</taxon>
        <taxon>ecological metagenomes</taxon>
    </lineage>
</organism>
<sequence>MDDISGIMMFRATLNVLVKFSGVSCMTLKFGSNWGNPLAGEFSTSKSARPVSPSHSFSSIMTNTSLDMEEADRNPLPSHDESRSIAKAGNRSK</sequence>
<gene>
    <name evidence="2" type="ORF">SDC9_132815</name>
</gene>